<keyword evidence="3" id="KW-1185">Reference proteome</keyword>
<keyword evidence="1" id="KW-0732">Signal</keyword>
<feature type="chain" id="PRO_5026163692" evidence="1">
    <location>
        <begin position="16"/>
        <end position="184"/>
    </location>
</feature>
<dbReference type="EMBL" id="MU005587">
    <property type="protein sequence ID" value="KAF2682539.1"/>
    <property type="molecule type" value="Genomic_DNA"/>
</dbReference>
<evidence type="ECO:0000313" key="2">
    <source>
        <dbReference type="EMBL" id="KAF2682539.1"/>
    </source>
</evidence>
<protein>
    <submittedName>
        <fullName evidence="2">Uncharacterized protein</fullName>
    </submittedName>
</protein>
<dbReference type="AlphaFoldDB" id="A0A6G1IXC6"/>
<proteinExistence type="predicted"/>
<feature type="signal peptide" evidence="1">
    <location>
        <begin position="1"/>
        <end position="15"/>
    </location>
</feature>
<reference evidence="2" key="1">
    <citation type="journal article" date="2020" name="Stud. Mycol.">
        <title>101 Dothideomycetes genomes: a test case for predicting lifestyles and emergence of pathogens.</title>
        <authorList>
            <person name="Haridas S."/>
            <person name="Albert R."/>
            <person name="Binder M."/>
            <person name="Bloem J."/>
            <person name="Labutti K."/>
            <person name="Salamov A."/>
            <person name="Andreopoulos B."/>
            <person name="Baker S."/>
            <person name="Barry K."/>
            <person name="Bills G."/>
            <person name="Bluhm B."/>
            <person name="Cannon C."/>
            <person name="Castanera R."/>
            <person name="Culley D."/>
            <person name="Daum C."/>
            <person name="Ezra D."/>
            <person name="Gonzalez J."/>
            <person name="Henrissat B."/>
            <person name="Kuo A."/>
            <person name="Liang C."/>
            <person name="Lipzen A."/>
            <person name="Lutzoni F."/>
            <person name="Magnuson J."/>
            <person name="Mondo S."/>
            <person name="Nolan M."/>
            <person name="Ohm R."/>
            <person name="Pangilinan J."/>
            <person name="Park H.-J."/>
            <person name="Ramirez L."/>
            <person name="Alfaro M."/>
            <person name="Sun H."/>
            <person name="Tritt A."/>
            <person name="Yoshinaga Y."/>
            <person name="Zwiers L.-H."/>
            <person name="Turgeon B."/>
            <person name="Goodwin S."/>
            <person name="Spatafora J."/>
            <person name="Crous P."/>
            <person name="Grigoriev I."/>
        </authorList>
    </citation>
    <scope>NUCLEOTIDE SEQUENCE</scope>
    <source>
        <strain evidence="2">CBS 122367</strain>
    </source>
</reference>
<organism evidence="2 3">
    <name type="scientific">Lentithecium fluviatile CBS 122367</name>
    <dbReference type="NCBI Taxonomy" id="1168545"/>
    <lineage>
        <taxon>Eukaryota</taxon>
        <taxon>Fungi</taxon>
        <taxon>Dikarya</taxon>
        <taxon>Ascomycota</taxon>
        <taxon>Pezizomycotina</taxon>
        <taxon>Dothideomycetes</taxon>
        <taxon>Pleosporomycetidae</taxon>
        <taxon>Pleosporales</taxon>
        <taxon>Massarineae</taxon>
        <taxon>Lentitheciaceae</taxon>
        <taxon>Lentithecium</taxon>
    </lineage>
</organism>
<dbReference type="Proteomes" id="UP000799291">
    <property type="component" value="Unassembled WGS sequence"/>
</dbReference>
<gene>
    <name evidence="2" type="ORF">K458DRAFT_370502</name>
</gene>
<evidence type="ECO:0000313" key="3">
    <source>
        <dbReference type="Proteomes" id="UP000799291"/>
    </source>
</evidence>
<evidence type="ECO:0000256" key="1">
    <source>
        <dbReference type="SAM" id="SignalP"/>
    </source>
</evidence>
<name>A0A6G1IXC6_9PLEO</name>
<accession>A0A6G1IXC6</accession>
<sequence length="184" mass="20434">MTFAFLFASAHIATASVKDTDFNGTGIIHVLQTADEKMTDPNNKVGCLSMTGRLIKPTNAAADCGVYTKSAVYPYAVSTSTGNCTFTDTTQAANTDSHYGEQDYAWYCGNPDYNADIYDNLYTLNGFEQIYLCFRDVDCFYDAKKVPTVGENLDLWPFRWGSQQMGITPGHVELQLLWEPRPTA</sequence>
<dbReference type="OrthoDB" id="3775566at2759"/>